<gene>
    <name evidence="2" type="ORF">AWC04_00895</name>
</gene>
<dbReference type="Pfam" id="PF01551">
    <property type="entry name" value="Peptidase_M23"/>
    <property type="match status" value="1"/>
</dbReference>
<organism evidence="2 3">
    <name type="scientific">Mycolicibacterium fallax</name>
    <name type="common">Mycobacterium fallax</name>
    <dbReference type="NCBI Taxonomy" id="1793"/>
    <lineage>
        <taxon>Bacteria</taxon>
        <taxon>Bacillati</taxon>
        <taxon>Actinomycetota</taxon>
        <taxon>Actinomycetes</taxon>
        <taxon>Mycobacteriales</taxon>
        <taxon>Mycobacteriaceae</taxon>
        <taxon>Mycolicibacterium</taxon>
    </lineage>
</organism>
<dbReference type="STRING" id="1793.AWC04_00895"/>
<comment type="caution">
    <text evidence="2">The sequence shown here is derived from an EMBL/GenBank/DDBJ whole genome shotgun (WGS) entry which is preliminary data.</text>
</comment>
<feature type="domain" description="M23ase beta-sheet core" evidence="1">
    <location>
        <begin position="239"/>
        <end position="335"/>
    </location>
</feature>
<dbReference type="RefSeq" id="WP_085092440.1">
    <property type="nucleotide sequence ID" value="NZ_AP022603.1"/>
</dbReference>
<dbReference type="Proteomes" id="UP000193484">
    <property type="component" value="Unassembled WGS sequence"/>
</dbReference>
<name>A0A1X1RNB8_MYCFA</name>
<proteinExistence type="predicted"/>
<dbReference type="PANTHER" id="PTHR21666:SF270">
    <property type="entry name" value="MUREIN HYDROLASE ACTIVATOR ENVC"/>
    <property type="match status" value="1"/>
</dbReference>
<sequence>MRRNPLLTAVLAGALLLAGCGSKDTASGPPPALPPAEPTALIGTVLAEPVPVAATDGRTHLAYELRLTNATGGNVTLTSLTARDGDRQLLTLSGDNLKYWTRALGAPGTPTTVLGPGQSATVWLDIAVDGAAVPEQLTHAVELSVAKPVPGLIAASATQQVAPTAVSSRTPISLAPPLDGAGWMDINGCCGMTSHRMALNPINGSLWAAERFAVDYLQLDGNTRIATGDPAALTSYPYYGAPVHAVADATVRAVRDDLPDQTPGKAPGGLALDQYPGNYVVLDLGDGNHALYAHLKPGSVAVKPGDRVTRGQSLAELGNSGNSTAPHLHFQVMDGPDPLAANGLPFVIDSFRLSQRVAGDPDLDRLLAAQPAKLTPGFAKRDLTEVGPLVWDVMDYSVSQ</sequence>
<dbReference type="PROSITE" id="PS51257">
    <property type="entry name" value="PROKAR_LIPOPROTEIN"/>
    <property type="match status" value="1"/>
</dbReference>
<evidence type="ECO:0000313" key="2">
    <source>
        <dbReference type="EMBL" id="ORV10159.1"/>
    </source>
</evidence>
<dbReference type="InterPro" id="IPR016047">
    <property type="entry name" value="M23ase_b-sheet_dom"/>
</dbReference>
<evidence type="ECO:0000259" key="1">
    <source>
        <dbReference type="Pfam" id="PF01551"/>
    </source>
</evidence>
<dbReference type="InterPro" id="IPR011055">
    <property type="entry name" value="Dup_hybrid_motif"/>
</dbReference>
<dbReference type="EMBL" id="LQOJ01000004">
    <property type="protein sequence ID" value="ORV10159.1"/>
    <property type="molecule type" value="Genomic_DNA"/>
</dbReference>
<dbReference type="SUPFAM" id="SSF51261">
    <property type="entry name" value="Duplicated hybrid motif"/>
    <property type="match status" value="1"/>
</dbReference>
<protein>
    <submittedName>
        <fullName evidence="2">Peptidase M23</fullName>
    </submittedName>
</protein>
<evidence type="ECO:0000313" key="3">
    <source>
        <dbReference type="Proteomes" id="UP000193484"/>
    </source>
</evidence>
<dbReference type="Gene3D" id="2.70.70.10">
    <property type="entry name" value="Glucose Permease (Domain IIA)"/>
    <property type="match status" value="1"/>
</dbReference>
<dbReference type="InterPro" id="IPR050570">
    <property type="entry name" value="Cell_wall_metabolism_enzyme"/>
</dbReference>
<keyword evidence="3" id="KW-1185">Reference proteome</keyword>
<dbReference type="OrthoDB" id="9809488at2"/>
<dbReference type="GO" id="GO:0004222">
    <property type="term" value="F:metalloendopeptidase activity"/>
    <property type="evidence" value="ECO:0007669"/>
    <property type="project" value="TreeGrafter"/>
</dbReference>
<dbReference type="PANTHER" id="PTHR21666">
    <property type="entry name" value="PEPTIDASE-RELATED"/>
    <property type="match status" value="1"/>
</dbReference>
<accession>A0A1X1RNB8</accession>
<dbReference type="CDD" id="cd12797">
    <property type="entry name" value="M23_peptidase"/>
    <property type="match status" value="1"/>
</dbReference>
<reference evidence="2 3" key="1">
    <citation type="submission" date="2016-01" db="EMBL/GenBank/DDBJ databases">
        <title>The new phylogeny of the genus Mycobacterium.</title>
        <authorList>
            <person name="Tarcisio F."/>
            <person name="Conor M."/>
            <person name="Antonella G."/>
            <person name="Elisabetta G."/>
            <person name="Giulia F.S."/>
            <person name="Sara T."/>
            <person name="Anna F."/>
            <person name="Clotilde B."/>
            <person name="Roberto B."/>
            <person name="Veronica D.S."/>
            <person name="Fabio R."/>
            <person name="Monica P."/>
            <person name="Olivier J."/>
            <person name="Enrico T."/>
            <person name="Nicola S."/>
        </authorList>
    </citation>
    <scope>NUCLEOTIDE SEQUENCE [LARGE SCALE GENOMIC DNA]</scope>
    <source>
        <strain evidence="2 3">DSM 44179</strain>
    </source>
</reference>
<dbReference type="AlphaFoldDB" id="A0A1X1RNB8"/>